<accession>A0AAU9EH39</accession>
<evidence type="ECO:0000256" key="5">
    <source>
        <dbReference type="ARBA" id="ARBA00023136"/>
    </source>
</evidence>
<evidence type="ECO:0000313" key="8">
    <source>
        <dbReference type="Proteomes" id="UP001366166"/>
    </source>
</evidence>
<name>A0AAU9EH39_9BACT</name>
<gene>
    <name evidence="7" type="primary">cat5</name>
    <name evidence="7" type="ORF">FAK_03370</name>
</gene>
<comment type="subcellular location">
    <subcellularLocation>
        <location evidence="1">Cell membrane</location>
        <topology evidence="1">Multi-pass membrane protein</topology>
    </subcellularLocation>
</comment>
<feature type="transmembrane region" description="Helical" evidence="6">
    <location>
        <begin position="116"/>
        <end position="136"/>
    </location>
</feature>
<proteinExistence type="predicted"/>
<feature type="transmembrane region" description="Helical" evidence="6">
    <location>
        <begin position="370"/>
        <end position="391"/>
    </location>
</feature>
<dbReference type="PANTHER" id="PTHR42770:SF7">
    <property type="entry name" value="MEMBRANE PROTEIN"/>
    <property type="match status" value="1"/>
</dbReference>
<dbReference type="AlphaFoldDB" id="A0AAU9EH39"/>
<dbReference type="GO" id="GO:0022857">
    <property type="term" value="F:transmembrane transporter activity"/>
    <property type="evidence" value="ECO:0007669"/>
    <property type="project" value="InterPro"/>
</dbReference>
<dbReference type="InterPro" id="IPR050367">
    <property type="entry name" value="APC_superfamily"/>
</dbReference>
<evidence type="ECO:0000256" key="1">
    <source>
        <dbReference type="ARBA" id="ARBA00004651"/>
    </source>
</evidence>
<feature type="transmembrane region" description="Helical" evidence="6">
    <location>
        <begin position="75"/>
        <end position="96"/>
    </location>
</feature>
<feature type="transmembrane region" description="Helical" evidence="6">
    <location>
        <begin position="45"/>
        <end position="63"/>
    </location>
</feature>
<feature type="transmembrane region" description="Helical" evidence="6">
    <location>
        <begin position="313"/>
        <end position="333"/>
    </location>
</feature>
<dbReference type="Gene3D" id="1.20.1740.10">
    <property type="entry name" value="Amino acid/polyamine transporter I"/>
    <property type="match status" value="1"/>
</dbReference>
<dbReference type="EMBL" id="AP028679">
    <property type="protein sequence ID" value="BEQ13271.1"/>
    <property type="molecule type" value="Genomic_DNA"/>
</dbReference>
<organism evidence="7 8">
    <name type="scientific">Desulfoferula mesophila</name>
    <dbReference type="NCBI Taxonomy" id="3058419"/>
    <lineage>
        <taxon>Bacteria</taxon>
        <taxon>Pseudomonadati</taxon>
        <taxon>Thermodesulfobacteriota</taxon>
        <taxon>Desulfarculia</taxon>
        <taxon>Desulfarculales</taxon>
        <taxon>Desulfarculaceae</taxon>
        <taxon>Desulfoferula</taxon>
    </lineage>
</organism>
<keyword evidence="3 6" id="KW-0812">Transmembrane</keyword>
<keyword evidence="5 6" id="KW-0472">Membrane</keyword>
<evidence type="ECO:0000256" key="3">
    <source>
        <dbReference type="ARBA" id="ARBA00022692"/>
    </source>
</evidence>
<dbReference type="GO" id="GO:0005886">
    <property type="term" value="C:plasma membrane"/>
    <property type="evidence" value="ECO:0007669"/>
    <property type="project" value="UniProtKB-SubCell"/>
</dbReference>
<dbReference type="InterPro" id="IPR016152">
    <property type="entry name" value="PTrfase/Anion_transptr"/>
</dbReference>
<protein>
    <submittedName>
        <fullName evidence="7">Amino acid transporter</fullName>
    </submittedName>
</protein>
<sequence>MLDNKNGLGLFTVFCIASGAMISSGIFVLPGLAHALAGPAVIFSYLLAGCLACTGMLSVAEVITAMPKAGGDYFFIARTLGPAAGAVTGLLSWFSLSLKSAFALVGMGAFIQPLLGLNPLWAALFLCLVFVAINLLGAEKAGLLQVILVVTLLSLMLLYVLTGFGSIQWARFEPFAPQGIGAVLSTAGVVFVSYGGLLKVASVAEEIKDPGRTVPKAMILSLLVVGLFYVAMVFVTSGVLGAAELDHSLTPISDGARVFAGGLGALVMGLAAAAAFASTAGAGIMSASRYLLALGRDGLAPRALSRIHERFGSPHVAILVTGAFVFGSLFLELEILVKAASSVLILTYLAANLCVIVLRESRLTNYRPRFRAPGYPWLQIAGAIGFVILLLEMGWQALIISLVLVLGGLAFYWLYGRIRYEREYALMHLVRRITDRDLVNGGLEEELRGIVRERDQLCWDEFDQAVQRAEVIEVAGAQSGDEVLARVALAGARRFGLDALWLGQALKKHQMAQATELVPGVAISDAALPGSGQVELIMARLAPPVALNPGQAPCSAMFVVLFSPDNRGAYLSTLAAIAQTAGNPAFADQWDTAQDAARLRDIMLIAKRQRTCTI</sequence>
<dbReference type="InterPro" id="IPR002293">
    <property type="entry name" value="AA/rel_permease1"/>
</dbReference>
<feature type="transmembrane region" description="Helical" evidence="6">
    <location>
        <begin position="339"/>
        <end position="358"/>
    </location>
</feature>
<feature type="transmembrane region" description="Helical" evidence="6">
    <location>
        <begin position="219"/>
        <end position="243"/>
    </location>
</feature>
<evidence type="ECO:0000256" key="4">
    <source>
        <dbReference type="ARBA" id="ARBA00022989"/>
    </source>
</evidence>
<dbReference type="Pfam" id="PF13520">
    <property type="entry name" value="AA_permease_2"/>
    <property type="match status" value="1"/>
</dbReference>
<evidence type="ECO:0000256" key="2">
    <source>
        <dbReference type="ARBA" id="ARBA00022475"/>
    </source>
</evidence>
<feature type="transmembrane region" description="Helical" evidence="6">
    <location>
        <begin position="143"/>
        <end position="167"/>
    </location>
</feature>
<dbReference type="SUPFAM" id="SSF55804">
    <property type="entry name" value="Phoshotransferase/anion transport protein"/>
    <property type="match status" value="1"/>
</dbReference>
<dbReference type="Proteomes" id="UP001366166">
    <property type="component" value="Chromosome"/>
</dbReference>
<dbReference type="PANTHER" id="PTHR42770">
    <property type="entry name" value="AMINO ACID TRANSPORTER-RELATED"/>
    <property type="match status" value="1"/>
</dbReference>
<feature type="transmembrane region" description="Helical" evidence="6">
    <location>
        <begin position="179"/>
        <end position="198"/>
    </location>
</feature>
<keyword evidence="2" id="KW-1003">Cell membrane</keyword>
<dbReference type="RefSeq" id="WP_338604804.1">
    <property type="nucleotide sequence ID" value="NZ_AP028679.1"/>
</dbReference>
<keyword evidence="4 6" id="KW-1133">Transmembrane helix</keyword>
<evidence type="ECO:0000313" key="7">
    <source>
        <dbReference type="EMBL" id="BEQ13271.1"/>
    </source>
</evidence>
<evidence type="ECO:0000256" key="6">
    <source>
        <dbReference type="SAM" id="Phobius"/>
    </source>
</evidence>
<reference evidence="8" key="1">
    <citation type="journal article" date="2023" name="Arch. Microbiol.">
        <title>Desulfoferula mesophilus gen. nov. sp. nov., a mesophilic sulfate-reducing bacterium isolated from a brackish lake sediment.</title>
        <authorList>
            <person name="Watanabe T."/>
            <person name="Yabe T."/>
            <person name="Tsuji J.M."/>
            <person name="Fukui M."/>
        </authorList>
    </citation>
    <scope>NUCLEOTIDE SEQUENCE [LARGE SCALE GENOMIC DNA]</scope>
    <source>
        <strain evidence="8">12FAK</strain>
    </source>
</reference>
<dbReference type="KEGG" id="dmp:FAK_03370"/>
<feature type="transmembrane region" description="Helical" evidence="6">
    <location>
        <begin position="263"/>
        <end position="292"/>
    </location>
</feature>
<dbReference type="Gene3D" id="3.40.930.10">
    <property type="entry name" value="Mannitol-specific EII, Chain A"/>
    <property type="match status" value="1"/>
</dbReference>
<feature type="transmembrane region" description="Helical" evidence="6">
    <location>
        <begin position="397"/>
        <end position="415"/>
    </location>
</feature>
<keyword evidence="8" id="KW-1185">Reference proteome</keyword>